<dbReference type="Pfam" id="PF02811">
    <property type="entry name" value="PHP"/>
    <property type="match status" value="1"/>
</dbReference>
<dbReference type="InterPro" id="IPR004013">
    <property type="entry name" value="PHP_dom"/>
</dbReference>
<gene>
    <name evidence="2" type="ORF">E6K73_01775</name>
</gene>
<dbReference type="GO" id="GO:0035312">
    <property type="term" value="F:5'-3' DNA exonuclease activity"/>
    <property type="evidence" value="ECO:0007669"/>
    <property type="project" value="TreeGrafter"/>
</dbReference>
<dbReference type="EMBL" id="VBOT01000022">
    <property type="protein sequence ID" value="TMQ53113.1"/>
    <property type="molecule type" value="Genomic_DNA"/>
</dbReference>
<evidence type="ECO:0000259" key="1">
    <source>
        <dbReference type="SMART" id="SM00481"/>
    </source>
</evidence>
<evidence type="ECO:0000313" key="3">
    <source>
        <dbReference type="Proteomes" id="UP000320184"/>
    </source>
</evidence>
<dbReference type="AlphaFoldDB" id="A0A538SP12"/>
<comment type="caution">
    <text evidence="2">The sequence shown here is derived from an EMBL/GenBank/DDBJ whole genome shotgun (WGS) entry which is preliminary data.</text>
</comment>
<name>A0A538SP12_UNCEI</name>
<evidence type="ECO:0000313" key="2">
    <source>
        <dbReference type="EMBL" id="TMQ53113.1"/>
    </source>
</evidence>
<dbReference type="SMART" id="SM00481">
    <property type="entry name" value="POLIIIAc"/>
    <property type="match status" value="1"/>
</dbReference>
<reference evidence="2 3" key="1">
    <citation type="journal article" date="2019" name="Nat. Microbiol.">
        <title>Mediterranean grassland soil C-N compound turnover is dependent on rainfall and depth, and is mediated by genomically divergent microorganisms.</title>
        <authorList>
            <person name="Diamond S."/>
            <person name="Andeer P.F."/>
            <person name="Li Z."/>
            <person name="Crits-Christoph A."/>
            <person name="Burstein D."/>
            <person name="Anantharaman K."/>
            <person name="Lane K.R."/>
            <person name="Thomas B.C."/>
            <person name="Pan C."/>
            <person name="Northen T.R."/>
            <person name="Banfield J.F."/>
        </authorList>
    </citation>
    <scope>NUCLEOTIDE SEQUENCE [LARGE SCALE GENOMIC DNA]</scope>
    <source>
        <strain evidence="2">WS_3</strain>
    </source>
</reference>
<dbReference type="PANTHER" id="PTHR42924">
    <property type="entry name" value="EXONUCLEASE"/>
    <property type="match status" value="1"/>
</dbReference>
<accession>A0A538SP12</accession>
<protein>
    <submittedName>
        <fullName evidence="2">PHP domain-containing protein</fullName>
    </submittedName>
</protein>
<dbReference type="GO" id="GO:0004534">
    <property type="term" value="F:5'-3' RNA exonuclease activity"/>
    <property type="evidence" value="ECO:0007669"/>
    <property type="project" value="TreeGrafter"/>
</dbReference>
<sequence>MPPGVLPWCCGEAARADLSAHTPADRRRATGSRPMSWTLIVHVHTKHSPDSLTEPRALVRHAVALGVDVLAVTDHNTWRGAVDALGAVAGAGLPLRVIVASEVHTDQGDVIGLFLQDDLRPARAPAFCDAVHEQGGLVVLPHPYKWHRLDETLLSRVDLVEVYNARTAKADNARAAELARQRRLPELAGPDAHRLGELDLARVEFDGPLPAEQAGLKEALLRSPRRFHTRTGSIWNEWRSQATLLMRRPNGRLAWNLARGAVRRVMKPGEYALG</sequence>
<dbReference type="InterPro" id="IPR016195">
    <property type="entry name" value="Pol/histidinol_Pase-like"/>
</dbReference>
<dbReference type="Proteomes" id="UP000320184">
    <property type="component" value="Unassembled WGS sequence"/>
</dbReference>
<proteinExistence type="predicted"/>
<organism evidence="2 3">
    <name type="scientific">Eiseniibacteriota bacterium</name>
    <dbReference type="NCBI Taxonomy" id="2212470"/>
    <lineage>
        <taxon>Bacteria</taxon>
        <taxon>Candidatus Eiseniibacteriota</taxon>
    </lineage>
</organism>
<dbReference type="SUPFAM" id="SSF89550">
    <property type="entry name" value="PHP domain-like"/>
    <property type="match status" value="1"/>
</dbReference>
<feature type="domain" description="Polymerase/histidinol phosphatase N-terminal" evidence="1">
    <location>
        <begin position="39"/>
        <end position="107"/>
    </location>
</feature>
<dbReference type="Pfam" id="PF13263">
    <property type="entry name" value="PHP_C"/>
    <property type="match status" value="1"/>
</dbReference>
<dbReference type="InterPro" id="IPR003141">
    <property type="entry name" value="Pol/His_phosphatase_N"/>
</dbReference>
<dbReference type="CDD" id="cd07432">
    <property type="entry name" value="PHP_HisPPase"/>
    <property type="match status" value="1"/>
</dbReference>
<dbReference type="PANTHER" id="PTHR42924:SF3">
    <property type="entry name" value="POLYMERASE_HISTIDINOL PHOSPHATASE N-TERMINAL DOMAIN-CONTAINING PROTEIN"/>
    <property type="match status" value="1"/>
</dbReference>
<dbReference type="Gene3D" id="3.20.20.140">
    <property type="entry name" value="Metal-dependent hydrolases"/>
    <property type="match status" value="1"/>
</dbReference>
<dbReference type="InterPro" id="IPR052018">
    <property type="entry name" value="PHP_domain"/>
</dbReference>